<gene>
    <name evidence="2" type="ORF">ACFPCY_07260</name>
</gene>
<proteinExistence type="predicted"/>
<dbReference type="Proteomes" id="UP001595872">
    <property type="component" value="Unassembled WGS sequence"/>
</dbReference>
<evidence type="ECO:0000259" key="1">
    <source>
        <dbReference type="PROSITE" id="PS51464"/>
    </source>
</evidence>
<comment type="caution">
    <text evidence="2">The sequence shown here is derived from an EMBL/GenBank/DDBJ whole genome shotgun (WGS) entry which is preliminary data.</text>
</comment>
<dbReference type="InterPro" id="IPR046348">
    <property type="entry name" value="SIS_dom_sf"/>
</dbReference>
<organism evidence="2 3">
    <name type="scientific">Actinomadura gamaensis</name>
    <dbReference type="NCBI Taxonomy" id="1763541"/>
    <lineage>
        <taxon>Bacteria</taxon>
        <taxon>Bacillati</taxon>
        <taxon>Actinomycetota</taxon>
        <taxon>Actinomycetes</taxon>
        <taxon>Streptosporangiales</taxon>
        <taxon>Thermomonosporaceae</taxon>
        <taxon>Actinomadura</taxon>
    </lineage>
</organism>
<reference evidence="3" key="1">
    <citation type="journal article" date="2019" name="Int. J. Syst. Evol. Microbiol.">
        <title>The Global Catalogue of Microorganisms (GCM) 10K type strain sequencing project: providing services to taxonomists for standard genome sequencing and annotation.</title>
        <authorList>
            <consortium name="The Broad Institute Genomics Platform"/>
            <consortium name="The Broad Institute Genome Sequencing Center for Infectious Disease"/>
            <person name="Wu L."/>
            <person name="Ma J."/>
        </authorList>
    </citation>
    <scope>NUCLEOTIDE SEQUENCE [LARGE SCALE GENOMIC DNA]</scope>
    <source>
        <strain evidence="3">KLKA75</strain>
    </source>
</reference>
<name>A0ABV9TSL2_9ACTN</name>
<evidence type="ECO:0000313" key="3">
    <source>
        <dbReference type="Proteomes" id="UP001595872"/>
    </source>
</evidence>
<feature type="domain" description="SIS" evidence="1">
    <location>
        <begin position="256"/>
        <end position="411"/>
    </location>
</feature>
<dbReference type="InterPro" id="IPR035461">
    <property type="entry name" value="GmhA/DiaA"/>
</dbReference>
<accession>A0ABV9TSL2</accession>
<dbReference type="PANTHER" id="PTHR30390">
    <property type="entry name" value="SEDOHEPTULOSE 7-PHOSPHATE ISOMERASE / DNAA INITIATOR-ASSOCIATING FACTOR FOR REPLICATION INITIATION"/>
    <property type="match status" value="1"/>
</dbReference>
<feature type="domain" description="SIS" evidence="1">
    <location>
        <begin position="40"/>
        <end position="205"/>
    </location>
</feature>
<dbReference type="Pfam" id="PF13580">
    <property type="entry name" value="SIS_2"/>
    <property type="match status" value="1"/>
</dbReference>
<protein>
    <submittedName>
        <fullName evidence="2">SIS domain-containing protein</fullName>
    </submittedName>
</protein>
<dbReference type="CDD" id="cd05006">
    <property type="entry name" value="SIS_GmhA"/>
    <property type="match status" value="1"/>
</dbReference>
<evidence type="ECO:0000313" key="2">
    <source>
        <dbReference type="EMBL" id="MFC4907112.1"/>
    </source>
</evidence>
<dbReference type="Gene3D" id="3.40.50.10490">
    <property type="entry name" value="Glucose-6-phosphate isomerase like protein, domain 1"/>
    <property type="match status" value="2"/>
</dbReference>
<dbReference type="InterPro" id="IPR001347">
    <property type="entry name" value="SIS_dom"/>
</dbReference>
<dbReference type="RefSeq" id="WP_378252853.1">
    <property type="nucleotide sequence ID" value="NZ_JBHSIT010000002.1"/>
</dbReference>
<sequence>MAPVGRAETTTLPAGLERRATATAVVAERAGELAAACAAVADRILGGGRLIAVSGTEASADAHHLAVEFLHPALVGKRAVPAFALVCATGAEAARGLTLLGAAADSVVVIGRTPDDPVVREALRTARGLGMLTLALVPDPYPPHWPHPPHPPHSPRLPHPPHRAGHVLAVPSGDPLVVKEVHVTAYHLLWELTQLFLEHEGPGGDDYDFLGGTLDRRALLDDAAEAIRAKAAETTALRARVVTGLGPELARCGRRLASAFRDGARLFAFGNGGSATDASDLAATFLSPPRGRAVPAWALPDDTAVVTALTNDIGFDVVFARQLEALARPGDVAVGLSTSGGSANVVRGLDRARRRGMLAVGLAGHDGGAMAAPGLADHLFVVPSRSVHRVQEAQATISHLLWELVQEELCASGCPDG</sequence>
<dbReference type="PROSITE" id="PS51464">
    <property type="entry name" value="SIS"/>
    <property type="match status" value="2"/>
</dbReference>
<dbReference type="InterPro" id="IPR050099">
    <property type="entry name" value="SIS_GmhA/DiaA_subfam"/>
</dbReference>
<dbReference type="SUPFAM" id="SSF53697">
    <property type="entry name" value="SIS domain"/>
    <property type="match status" value="2"/>
</dbReference>
<dbReference type="EMBL" id="JBHSIT010000002">
    <property type="protein sequence ID" value="MFC4907112.1"/>
    <property type="molecule type" value="Genomic_DNA"/>
</dbReference>
<keyword evidence="3" id="KW-1185">Reference proteome</keyword>